<accession>A0ACC0TV70</accession>
<keyword evidence="2" id="KW-1185">Reference proteome</keyword>
<evidence type="ECO:0000313" key="2">
    <source>
        <dbReference type="Proteomes" id="UP001207468"/>
    </source>
</evidence>
<proteinExistence type="predicted"/>
<dbReference type="Proteomes" id="UP001207468">
    <property type="component" value="Unassembled WGS sequence"/>
</dbReference>
<comment type="caution">
    <text evidence="1">The sequence shown here is derived from an EMBL/GenBank/DDBJ whole genome shotgun (WGS) entry which is preliminary data.</text>
</comment>
<dbReference type="EMBL" id="JAGFNK010000428">
    <property type="protein sequence ID" value="KAI9450494.1"/>
    <property type="molecule type" value="Genomic_DNA"/>
</dbReference>
<reference evidence="1" key="1">
    <citation type="submission" date="2021-03" db="EMBL/GenBank/DDBJ databases">
        <title>Evolutionary priming and transition to the ectomycorrhizal habit in an iconic lineage of mushroom-forming fungi: is preadaptation a requirement?</title>
        <authorList>
            <consortium name="DOE Joint Genome Institute"/>
            <person name="Looney B.P."/>
            <person name="Miyauchi S."/>
            <person name="Morin E."/>
            <person name="Drula E."/>
            <person name="Courty P.E."/>
            <person name="Chicoki N."/>
            <person name="Fauchery L."/>
            <person name="Kohler A."/>
            <person name="Kuo A."/>
            <person name="LaButti K."/>
            <person name="Pangilinan J."/>
            <person name="Lipzen A."/>
            <person name="Riley R."/>
            <person name="Andreopoulos W."/>
            <person name="He G."/>
            <person name="Johnson J."/>
            <person name="Barry K.W."/>
            <person name="Grigoriev I.V."/>
            <person name="Nagy L."/>
            <person name="Hibbett D."/>
            <person name="Henrissat B."/>
            <person name="Matheny P.B."/>
            <person name="Labbe J."/>
            <person name="Martin A.F."/>
        </authorList>
    </citation>
    <scope>NUCLEOTIDE SEQUENCE</scope>
    <source>
        <strain evidence="1">BPL698</strain>
    </source>
</reference>
<name>A0ACC0TV70_9AGAM</name>
<sequence>MWDELSARAKKRRSPSLHDNKAKVPSSARVRLARVTTIDTLPDDVLLEIFDHHRLHALEYSFFEPWEWHRLAHVCRRWRSIIFASPRRLDLRLVYTYRKPVRKTLNCWPALPISIWYPRLVLCHPLSSADEDNVVSALQHPSRICEINLTLTRPLLEKLTPLMRDPLPALEYLQLVSRDMMESLVLPTSFLGGVTPRLCHIDLDGTPFPTLPKLLSSATDLISLRLYEVPNTGYISPGELVAGLDATPKLKSLEISFHDCTTSLGQDSALTSSQARTVLSALTEFQFRGDSDYLEDLVSRIDAHNIEQCSITLLDERMFEIPQLAQFIGRTGELKSSPYRTSIWLWQRGFSITHYFGRHHPFDGGTFRLQIPCHGLARQMNLLACTCRRLSVLVSGVERLDIEADRVPSDSWDETITPRWLELFTPFGGVRRLELIGTLVPSIGSALEQSTTENGGTGVSGPEVFPLLRDLHLRDTFTPPPLESFIAARRLSGHIVSVHYEREASDGP</sequence>
<organism evidence="1 2">
    <name type="scientific">Russula earlei</name>
    <dbReference type="NCBI Taxonomy" id="71964"/>
    <lineage>
        <taxon>Eukaryota</taxon>
        <taxon>Fungi</taxon>
        <taxon>Dikarya</taxon>
        <taxon>Basidiomycota</taxon>
        <taxon>Agaricomycotina</taxon>
        <taxon>Agaricomycetes</taxon>
        <taxon>Russulales</taxon>
        <taxon>Russulaceae</taxon>
        <taxon>Russula</taxon>
    </lineage>
</organism>
<protein>
    <submittedName>
        <fullName evidence="1">Uncharacterized protein</fullName>
    </submittedName>
</protein>
<gene>
    <name evidence="1" type="ORF">F5148DRAFT_1242880</name>
</gene>
<evidence type="ECO:0000313" key="1">
    <source>
        <dbReference type="EMBL" id="KAI9450494.1"/>
    </source>
</evidence>